<proteinExistence type="inferred from homology"/>
<dbReference type="GeneID" id="110766394"/>
<dbReference type="RefSeq" id="XP_021825410.1">
    <property type="nucleotide sequence ID" value="XM_021969718.1"/>
</dbReference>
<evidence type="ECO:0000256" key="1">
    <source>
        <dbReference type="ARBA" id="ARBA00001968"/>
    </source>
</evidence>
<evidence type="ECO:0000313" key="10">
    <source>
        <dbReference type="RefSeq" id="XP_021825410.1"/>
    </source>
</evidence>
<feature type="domain" description="DDE Tnp4" evidence="8">
    <location>
        <begin position="30"/>
        <end position="87"/>
    </location>
</feature>
<keyword evidence="9" id="KW-1185">Reference proteome</keyword>
<dbReference type="KEGG" id="pavi:110766394"/>
<dbReference type="InterPro" id="IPR045249">
    <property type="entry name" value="HARBI1-like"/>
</dbReference>
<accession>A0A6P5TEB1</accession>
<dbReference type="AlphaFoldDB" id="A0A6P5TEB1"/>
<dbReference type="GO" id="GO:0016787">
    <property type="term" value="F:hydrolase activity"/>
    <property type="evidence" value="ECO:0007669"/>
    <property type="project" value="UniProtKB-KW"/>
</dbReference>
<organism evidence="9 10">
    <name type="scientific">Prunus avium</name>
    <name type="common">Cherry</name>
    <name type="synonym">Cerasus avium</name>
    <dbReference type="NCBI Taxonomy" id="42229"/>
    <lineage>
        <taxon>Eukaryota</taxon>
        <taxon>Viridiplantae</taxon>
        <taxon>Streptophyta</taxon>
        <taxon>Embryophyta</taxon>
        <taxon>Tracheophyta</taxon>
        <taxon>Spermatophyta</taxon>
        <taxon>Magnoliopsida</taxon>
        <taxon>eudicotyledons</taxon>
        <taxon>Gunneridae</taxon>
        <taxon>Pentapetalae</taxon>
        <taxon>rosids</taxon>
        <taxon>fabids</taxon>
        <taxon>Rosales</taxon>
        <taxon>Rosaceae</taxon>
        <taxon>Amygdaloideae</taxon>
        <taxon>Amygdaleae</taxon>
        <taxon>Prunus</taxon>
    </lineage>
</organism>
<keyword evidence="5" id="KW-0479">Metal-binding</keyword>
<evidence type="ECO:0000256" key="2">
    <source>
        <dbReference type="ARBA" id="ARBA00004123"/>
    </source>
</evidence>
<dbReference type="GO" id="GO:0004518">
    <property type="term" value="F:nuclease activity"/>
    <property type="evidence" value="ECO:0007669"/>
    <property type="project" value="UniProtKB-KW"/>
</dbReference>
<sequence length="154" mass="17221">MLVKPGSAVPAKIRESTRFYPYFKDCIGAIDGTHIPAMVTGVDVSSYRNRHGTISQNVLAACNFDLEFIYVLSGWEGSAHDSRVLNDALTRRNGLKFPIELENESSSSSLPVNEGDPELVFQTQEQQRAHANEWRVGIALNMWRDIGHNDTNEN</sequence>
<evidence type="ECO:0000256" key="7">
    <source>
        <dbReference type="ARBA" id="ARBA00023242"/>
    </source>
</evidence>
<reference evidence="10" key="1">
    <citation type="submission" date="2025-08" db="UniProtKB">
        <authorList>
            <consortium name="RefSeq"/>
        </authorList>
    </citation>
    <scope>IDENTIFICATION</scope>
</reference>
<dbReference type="GO" id="GO:0046872">
    <property type="term" value="F:metal ion binding"/>
    <property type="evidence" value="ECO:0007669"/>
    <property type="project" value="UniProtKB-KW"/>
</dbReference>
<keyword evidence="4" id="KW-0540">Nuclease</keyword>
<comment type="cofactor">
    <cofactor evidence="1">
        <name>a divalent metal cation</name>
        <dbReference type="ChEBI" id="CHEBI:60240"/>
    </cofactor>
</comment>
<protein>
    <submittedName>
        <fullName evidence="10">Uncharacterized protein LOC110766394</fullName>
    </submittedName>
</protein>
<evidence type="ECO:0000313" key="9">
    <source>
        <dbReference type="Proteomes" id="UP000515124"/>
    </source>
</evidence>
<dbReference type="PANTHER" id="PTHR22930:SF259">
    <property type="entry name" value="OS08G0106900 PROTEIN"/>
    <property type="match status" value="1"/>
</dbReference>
<gene>
    <name evidence="10" type="primary">LOC110766394</name>
</gene>
<evidence type="ECO:0000256" key="4">
    <source>
        <dbReference type="ARBA" id="ARBA00022722"/>
    </source>
</evidence>
<comment type="subcellular location">
    <subcellularLocation>
        <location evidence="2">Nucleus</location>
    </subcellularLocation>
</comment>
<dbReference type="Pfam" id="PF13359">
    <property type="entry name" value="DDE_Tnp_4"/>
    <property type="match status" value="1"/>
</dbReference>
<keyword evidence="7" id="KW-0539">Nucleus</keyword>
<dbReference type="Proteomes" id="UP000515124">
    <property type="component" value="Unplaced"/>
</dbReference>
<keyword evidence="6" id="KW-0378">Hydrolase</keyword>
<name>A0A6P5TEB1_PRUAV</name>
<evidence type="ECO:0000256" key="3">
    <source>
        <dbReference type="ARBA" id="ARBA00006958"/>
    </source>
</evidence>
<evidence type="ECO:0000256" key="6">
    <source>
        <dbReference type="ARBA" id="ARBA00022801"/>
    </source>
</evidence>
<evidence type="ECO:0000259" key="8">
    <source>
        <dbReference type="Pfam" id="PF13359"/>
    </source>
</evidence>
<dbReference type="PANTHER" id="PTHR22930">
    <property type="match status" value="1"/>
</dbReference>
<dbReference type="InterPro" id="IPR027806">
    <property type="entry name" value="HARBI1_dom"/>
</dbReference>
<comment type="similarity">
    <text evidence="3">Belongs to the HARBI1 family.</text>
</comment>
<evidence type="ECO:0000256" key="5">
    <source>
        <dbReference type="ARBA" id="ARBA00022723"/>
    </source>
</evidence>
<dbReference type="GO" id="GO:0005634">
    <property type="term" value="C:nucleus"/>
    <property type="evidence" value="ECO:0007669"/>
    <property type="project" value="UniProtKB-SubCell"/>
</dbReference>